<dbReference type="GeneID" id="34560440"/>
<evidence type="ECO:0000256" key="1">
    <source>
        <dbReference type="SAM" id="MobiDB-lite"/>
    </source>
</evidence>
<dbReference type="OrthoDB" id="4817441at2759"/>
<protein>
    <submittedName>
        <fullName evidence="2">Uncharacterized protein</fullName>
    </submittedName>
</protein>
<dbReference type="Proteomes" id="UP000176998">
    <property type="component" value="Unassembled WGS sequence"/>
</dbReference>
<evidence type="ECO:0000313" key="3">
    <source>
        <dbReference type="Proteomes" id="UP000176998"/>
    </source>
</evidence>
<name>A0A1G4B7F7_9PEZI</name>
<keyword evidence="3" id="KW-1185">Reference proteome</keyword>
<gene>
    <name evidence="2" type="ORF">CORC01_07293</name>
</gene>
<feature type="region of interest" description="Disordered" evidence="1">
    <location>
        <begin position="277"/>
        <end position="314"/>
    </location>
</feature>
<dbReference type="EMBL" id="MJBS01000058">
    <property type="protein sequence ID" value="OHE97388.1"/>
    <property type="molecule type" value="Genomic_DNA"/>
</dbReference>
<evidence type="ECO:0000313" key="2">
    <source>
        <dbReference type="EMBL" id="OHE97388.1"/>
    </source>
</evidence>
<dbReference type="RefSeq" id="XP_022474542.1">
    <property type="nucleotide sequence ID" value="XM_022618930.1"/>
</dbReference>
<feature type="compositionally biased region" description="Basic and acidic residues" evidence="1">
    <location>
        <begin position="290"/>
        <end position="305"/>
    </location>
</feature>
<comment type="caution">
    <text evidence="2">The sequence shown here is derived from an EMBL/GenBank/DDBJ whole genome shotgun (WGS) entry which is preliminary data.</text>
</comment>
<proteinExistence type="predicted"/>
<accession>A0A1G4B7F7</accession>
<sequence>MSSQNNDSVCLSNIKHLAITLSYTPQTSRFLPSSKAAETADWLSHILSENESGQYMSTETQARAESLRYICSLSVRQPLADLCISALGAVKHGRHEIESLIRIDRRRDTAGLKWLSMAEDYVLTRYAPYSKKIEAKRKKMEEEKWIHLFNGRKSGGPIIKCPYETSAVFAVMDWVDIDRILDYETTREGARWTDYPGISAFVDFSTKLPGRQPPSKLTAYVESVAKSCGDENWRKVRKFIKTYIAHRYPASPNLYTETNWFEAPLLFLDAPMVEREMQKSKPSTVGGKPDGSEEIQRQRRQKFEEDSQALSEWTPSCCDDDKILAKREMTAFKA</sequence>
<reference evidence="2 3" key="1">
    <citation type="submission" date="2016-09" db="EMBL/GenBank/DDBJ databases">
        <authorList>
            <person name="Capua I."/>
            <person name="De Benedictis P."/>
            <person name="Joannis T."/>
            <person name="Lombin L.H."/>
            <person name="Cattoli G."/>
        </authorList>
    </citation>
    <scope>NUCLEOTIDE SEQUENCE [LARGE SCALE GENOMIC DNA]</scope>
    <source>
        <strain evidence="2 3">IMI 309357</strain>
    </source>
</reference>
<dbReference type="AlphaFoldDB" id="A0A1G4B7F7"/>
<organism evidence="2 3">
    <name type="scientific">Colletotrichum orchidophilum</name>
    <dbReference type="NCBI Taxonomy" id="1209926"/>
    <lineage>
        <taxon>Eukaryota</taxon>
        <taxon>Fungi</taxon>
        <taxon>Dikarya</taxon>
        <taxon>Ascomycota</taxon>
        <taxon>Pezizomycotina</taxon>
        <taxon>Sordariomycetes</taxon>
        <taxon>Hypocreomycetidae</taxon>
        <taxon>Glomerellales</taxon>
        <taxon>Glomerellaceae</taxon>
        <taxon>Colletotrichum</taxon>
    </lineage>
</organism>